<feature type="transmembrane region" description="Helical" evidence="6">
    <location>
        <begin position="57"/>
        <end position="75"/>
    </location>
</feature>
<organism evidence="7 8">
    <name type="scientific">Candidatus Syntrophocurvum alkaliphilum</name>
    <dbReference type="NCBI Taxonomy" id="2293317"/>
    <lineage>
        <taxon>Bacteria</taxon>
        <taxon>Bacillati</taxon>
        <taxon>Bacillota</taxon>
        <taxon>Clostridia</taxon>
        <taxon>Eubacteriales</taxon>
        <taxon>Syntrophomonadaceae</taxon>
        <taxon>Candidatus Syntrophocurvum</taxon>
    </lineage>
</organism>
<feature type="transmembrane region" description="Helical" evidence="6">
    <location>
        <begin position="33"/>
        <end position="51"/>
    </location>
</feature>
<evidence type="ECO:0000313" key="7">
    <source>
        <dbReference type="EMBL" id="QGT98891.1"/>
    </source>
</evidence>
<keyword evidence="8" id="KW-1185">Reference proteome</keyword>
<evidence type="ECO:0000256" key="4">
    <source>
        <dbReference type="ARBA" id="ARBA00023136"/>
    </source>
</evidence>
<evidence type="ECO:0000256" key="6">
    <source>
        <dbReference type="SAM" id="Phobius"/>
    </source>
</evidence>
<name>A0A6I6DEF0_9FIRM</name>
<dbReference type="GO" id="GO:0055085">
    <property type="term" value="P:transmembrane transport"/>
    <property type="evidence" value="ECO:0007669"/>
    <property type="project" value="InterPro"/>
</dbReference>
<evidence type="ECO:0000256" key="2">
    <source>
        <dbReference type="ARBA" id="ARBA00022692"/>
    </source>
</evidence>
<dbReference type="Proteomes" id="UP000426444">
    <property type="component" value="Chromosome"/>
</dbReference>
<feature type="coiled-coil region" evidence="5">
    <location>
        <begin position="198"/>
        <end position="243"/>
    </location>
</feature>
<evidence type="ECO:0000313" key="8">
    <source>
        <dbReference type="Proteomes" id="UP000426444"/>
    </source>
</evidence>
<dbReference type="GO" id="GO:0016020">
    <property type="term" value="C:membrane"/>
    <property type="evidence" value="ECO:0007669"/>
    <property type="project" value="UniProtKB-SubCell"/>
</dbReference>
<keyword evidence="5" id="KW-0175">Coiled coil</keyword>
<keyword evidence="3 6" id="KW-1133">Transmembrane helix</keyword>
<dbReference type="RefSeq" id="WP_156202839.1">
    <property type="nucleotide sequence ID" value="NZ_CP046457.1"/>
</dbReference>
<dbReference type="EMBL" id="CP046457">
    <property type="protein sequence ID" value="QGT98891.1"/>
    <property type="molecule type" value="Genomic_DNA"/>
</dbReference>
<keyword evidence="2 6" id="KW-0812">Transmembrane</keyword>
<dbReference type="CDD" id="cd06261">
    <property type="entry name" value="TM_PBP2"/>
    <property type="match status" value="1"/>
</dbReference>
<keyword evidence="4 6" id="KW-0472">Membrane</keyword>
<feature type="transmembrane region" description="Helical" evidence="6">
    <location>
        <begin position="6"/>
        <end position="24"/>
    </location>
</feature>
<evidence type="ECO:0000256" key="3">
    <source>
        <dbReference type="ARBA" id="ARBA00022989"/>
    </source>
</evidence>
<dbReference type="OrthoDB" id="2088477at2"/>
<dbReference type="AlphaFoldDB" id="A0A6I6DEF0"/>
<evidence type="ECO:0000256" key="5">
    <source>
        <dbReference type="SAM" id="Coils"/>
    </source>
</evidence>
<dbReference type="InterPro" id="IPR000515">
    <property type="entry name" value="MetI-like"/>
</dbReference>
<reference evidence="8" key="1">
    <citation type="journal article" date="2019" name="Microbiology">
        <title>Complete Genome Sequence of an Uncultured Bacterium of the Candidate Phylum Bipolaricaulota.</title>
        <authorList>
            <person name="Kadnikov V.V."/>
            <person name="Mardanov A.V."/>
            <person name="Beletsky A.V."/>
            <person name="Frank Y.A."/>
            <person name="Karnachuk O.V."/>
            <person name="Ravin N.V."/>
        </authorList>
    </citation>
    <scope>NUCLEOTIDE SEQUENCE [LARGE SCALE GENOMIC DNA]</scope>
</reference>
<accession>A0A6I6DEF0</accession>
<evidence type="ECO:0000256" key="1">
    <source>
        <dbReference type="ARBA" id="ARBA00004141"/>
    </source>
</evidence>
<sequence length="389" mass="45974">MREYILYSILIYLPIGSLLGYFLYRYNFSKKNIYCYILAIWLLIMLFPISLVNLGVLLTMAGYLIVFSFLSYFLIKFSSDNMIDVKNKREDEIKNDEIDNNIEVSDQKKLKTICKEEDINLNTCPKEVNNNIYHIYSNGVDNDNTNENNVKNDAENDKDLNNLQDIINKEKFNISHYIEEVENAEHIEHIEDVENTENIEHIEDIEENKKDNDNLKTEDMKDINQLNESIPEAEENIEFMEHIEDIKEEHIESEENNNQKIESLLEIAFELKSKEKLLEASKQFYEAWKLTNELDLKYMLTWELIGIYQDQGLYDEVNAFLTEYLSLLPPDTSIYKELQHKRLFFEFTKQELEKVGMSKVPISDVPRLVRIRVAEQLHLQLEDSKEGSM</sequence>
<comment type="subcellular location">
    <subcellularLocation>
        <location evidence="1">Membrane</location>
        <topology evidence="1">Multi-pass membrane protein</topology>
    </subcellularLocation>
</comment>
<gene>
    <name evidence="7" type="ORF">SYNTR_0298</name>
</gene>
<dbReference type="KEGG" id="salq:SYNTR_0298"/>
<proteinExistence type="predicted"/>
<protein>
    <submittedName>
        <fullName evidence="7">Uncharacterized protein</fullName>
    </submittedName>
</protein>